<name>A0A399SMM8_9BACT</name>
<evidence type="ECO:0000313" key="2">
    <source>
        <dbReference type="Proteomes" id="UP000265926"/>
    </source>
</evidence>
<dbReference type="AlphaFoldDB" id="A0A399SMM8"/>
<feature type="non-terminal residue" evidence="1">
    <location>
        <position position="1"/>
    </location>
</feature>
<sequence>QADVLRAFNVVLKDAFDKAHVPLAAPGTVLRTSAALEEWMARVTPEKEASASSNEPPAAAPA</sequence>
<evidence type="ECO:0000313" key="1">
    <source>
        <dbReference type="EMBL" id="RIJ44518.1"/>
    </source>
</evidence>
<reference evidence="1 2" key="1">
    <citation type="submission" date="2018-08" db="EMBL/GenBank/DDBJ databases">
        <title>Pallidiluteibacterium maritimus gen. nov., sp. nov., isolated from coastal sediment.</title>
        <authorList>
            <person name="Zhou L.Y."/>
        </authorList>
    </citation>
    <scope>NUCLEOTIDE SEQUENCE [LARGE SCALE GENOMIC DNA]</scope>
    <source>
        <strain evidence="1 2">XSD2</strain>
    </source>
</reference>
<comment type="caution">
    <text evidence="1">The sequence shown here is derived from an EMBL/GenBank/DDBJ whole genome shotgun (WGS) entry which is preliminary data.</text>
</comment>
<keyword evidence="2" id="KW-1185">Reference proteome</keyword>
<dbReference type="OrthoDB" id="6500477at2"/>
<proteinExistence type="predicted"/>
<dbReference type="Proteomes" id="UP000265926">
    <property type="component" value="Unassembled WGS sequence"/>
</dbReference>
<gene>
    <name evidence="1" type="ORF">D1614_24165</name>
</gene>
<protein>
    <submittedName>
        <fullName evidence="1">Uncharacterized protein</fullName>
    </submittedName>
</protein>
<dbReference type="EMBL" id="QWGR01000131">
    <property type="protein sequence ID" value="RIJ44518.1"/>
    <property type="molecule type" value="Genomic_DNA"/>
</dbReference>
<accession>A0A399SMM8</accession>
<organism evidence="1 2">
    <name type="scientific">Maribellus luteus</name>
    <dbReference type="NCBI Taxonomy" id="2305463"/>
    <lineage>
        <taxon>Bacteria</taxon>
        <taxon>Pseudomonadati</taxon>
        <taxon>Bacteroidota</taxon>
        <taxon>Bacteroidia</taxon>
        <taxon>Marinilabiliales</taxon>
        <taxon>Prolixibacteraceae</taxon>
        <taxon>Maribellus</taxon>
    </lineage>
</organism>